<reference evidence="6 7" key="1">
    <citation type="submission" date="2016-07" db="EMBL/GenBank/DDBJ databases">
        <title>Complete genome sequence of the Lentzea guizhouensis DHS C013.</title>
        <authorList>
            <person name="Cao C."/>
        </authorList>
    </citation>
    <scope>NUCLEOTIDE SEQUENCE [LARGE SCALE GENOMIC DNA]</scope>
    <source>
        <strain evidence="6 7">DHS C013</strain>
    </source>
</reference>
<evidence type="ECO:0000256" key="1">
    <source>
        <dbReference type="ARBA" id="ARBA00004613"/>
    </source>
</evidence>
<sequence length="355" mass="36541">MAVAVALPLMFTTGTALAQAGGTVGGVVFKDLNGDGVQQDAEPGIGGVHVVVRTADGTPSAHPTDAAGKWSARLPLGTYAAGYVDPKLGNTTHSNVEFTLGDTAKVDFGLRGGQICGLAWHDRDEDGRNNGEAGLAGRIIALNGTPEHAVTGADGGYCLEDLPAGVHQLKFSRKSDDPFVPTKPGGDSKFHWLTSATGAIHLAKGQVVKNVDLGLMAQRTDLRATGLTFDRDPANAWRVGDTLTVYGGVMAGGNAPQTLGGTLTLPEGLRITGTAGGLGDVALVQGQQVVVPFGPLREPGVNEALGVRVVVEKPFTAAEVRWEAGSSTRDTDLTDNVLTQAVSATSAELIVSAFE</sequence>
<evidence type="ECO:0000259" key="5">
    <source>
        <dbReference type="Pfam" id="PF17210"/>
    </source>
</evidence>
<dbReference type="SUPFAM" id="SSF117074">
    <property type="entry name" value="Hypothetical protein PA1324"/>
    <property type="match status" value="2"/>
</dbReference>
<dbReference type="GO" id="GO:0005975">
    <property type="term" value="P:carbohydrate metabolic process"/>
    <property type="evidence" value="ECO:0007669"/>
    <property type="project" value="UniProtKB-ARBA"/>
</dbReference>
<dbReference type="Proteomes" id="UP000093053">
    <property type="component" value="Chromosome"/>
</dbReference>
<comment type="subcellular location">
    <subcellularLocation>
        <location evidence="1">Secreted</location>
    </subcellularLocation>
</comment>
<dbReference type="Pfam" id="PF17210">
    <property type="entry name" value="SdrD_B"/>
    <property type="match status" value="1"/>
</dbReference>
<keyword evidence="3 4" id="KW-0732">Signal</keyword>
<organism evidence="6 7">
    <name type="scientific">Lentzea guizhouensis</name>
    <dbReference type="NCBI Taxonomy" id="1586287"/>
    <lineage>
        <taxon>Bacteria</taxon>
        <taxon>Bacillati</taxon>
        <taxon>Actinomycetota</taxon>
        <taxon>Actinomycetes</taxon>
        <taxon>Pseudonocardiales</taxon>
        <taxon>Pseudonocardiaceae</taxon>
        <taxon>Lentzea</taxon>
    </lineage>
</organism>
<feature type="signal peptide" evidence="4">
    <location>
        <begin position="1"/>
        <end position="18"/>
    </location>
</feature>
<feature type="domain" description="SD-repeat containing protein B" evidence="5">
    <location>
        <begin position="23"/>
        <end position="94"/>
    </location>
</feature>
<keyword evidence="2" id="KW-0964">Secreted</keyword>
<evidence type="ECO:0000256" key="4">
    <source>
        <dbReference type="SAM" id="SignalP"/>
    </source>
</evidence>
<dbReference type="AlphaFoldDB" id="A0A1B2HHP0"/>
<dbReference type="KEGG" id="led:BBK82_15385"/>
<evidence type="ECO:0000313" key="6">
    <source>
        <dbReference type="EMBL" id="ANZ37239.1"/>
    </source>
</evidence>
<dbReference type="Gene3D" id="2.60.40.10">
    <property type="entry name" value="Immunoglobulins"/>
    <property type="match status" value="2"/>
</dbReference>
<keyword evidence="7" id="KW-1185">Reference proteome</keyword>
<dbReference type="GO" id="GO:0005576">
    <property type="term" value="C:extracellular region"/>
    <property type="evidence" value="ECO:0007669"/>
    <property type="project" value="UniProtKB-SubCell"/>
</dbReference>
<dbReference type="STRING" id="1586287.BBK82_15385"/>
<protein>
    <recommendedName>
        <fullName evidence="5">SD-repeat containing protein B domain-containing protein</fullName>
    </recommendedName>
</protein>
<accession>A0A1B2HHP0</accession>
<gene>
    <name evidence="6" type="ORF">BBK82_15385</name>
</gene>
<feature type="chain" id="PRO_5008538244" description="SD-repeat containing protein B domain-containing protein" evidence="4">
    <location>
        <begin position="19"/>
        <end position="355"/>
    </location>
</feature>
<evidence type="ECO:0000256" key="3">
    <source>
        <dbReference type="ARBA" id="ARBA00022729"/>
    </source>
</evidence>
<dbReference type="InterPro" id="IPR013783">
    <property type="entry name" value="Ig-like_fold"/>
</dbReference>
<dbReference type="EMBL" id="CP016793">
    <property type="protein sequence ID" value="ANZ37239.1"/>
    <property type="molecule type" value="Genomic_DNA"/>
</dbReference>
<name>A0A1B2HHP0_9PSEU</name>
<proteinExistence type="predicted"/>
<evidence type="ECO:0000256" key="2">
    <source>
        <dbReference type="ARBA" id="ARBA00022525"/>
    </source>
</evidence>
<dbReference type="InterPro" id="IPR033764">
    <property type="entry name" value="Sdr_B"/>
</dbReference>
<evidence type="ECO:0000313" key="7">
    <source>
        <dbReference type="Proteomes" id="UP000093053"/>
    </source>
</evidence>